<feature type="domain" description="Methyltransferase type 11" evidence="1">
    <location>
        <begin position="42"/>
        <end position="132"/>
    </location>
</feature>
<reference evidence="2 3" key="1">
    <citation type="submission" date="2019-07" db="EMBL/GenBank/DDBJ databases">
        <title>Whole genome shotgun sequence of Oceanithermus desulfurans NBRC 100063.</title>
        <authorList>
            <person name="Hosoyama A."/>
            <person name="Uohara A."/>
            <person name="Ohji S."/>
            <person name="Ichikawa N."/>
        </authorList>
    </citation>
    <scope>NUCLEOTIDE SEQUENCE [LARGE SCALE GENOMIC DNA]</scope>
    <source>
        <strain evidence="2 3">NBRC 100063</strain>
    </source>
</reference>
<organism evidence="2 3">
    <name type="scientific">Oceanithermus desulfurans NBRC 100063</name>
    <dbReference type="NCBI Taxonomy" id="1227550"/>
    <lineage>
        <taxon>Bacteria</taxon>
        <taxon>Thermotogati</taxon>
        <taxon>Deinococcota</taxon>
        <taxon>Deinococci</taxon>
        <taxon>Thermales</taxon>
        <taxon>Thermaceae</taxon>
        <taxon>Oceanithermus</taxon>
    </lineage>
</organism>
<dbReference type="OrthoDB" id="31962at2"/>
<protein>
    <recommendedName>
        <fullName evidence="1">Methyltransferase type 11 domain-containing protein</fullName>
    </recommendedName>
</protein>
<dbReference type="PANTHER" id="PTHR43591">
    <property type="entry name" value="METHYLTRANSFERASE"/>
    <property type="match status" value="1"/>
</dbReference>
<dbReference type="InterPro" id="IPR013216">
    <property type="entry name" value="Methyltransf_11"/>
</dbReference>
<dbReference type="Gene3D" id="3.40.50.150">
    <property type="entry name" value="Vaccinia Virus protein VP39"/>
    <property type="match status" value="1"/>
</dbReference>
<evidence type="ECO:0000313" key="2">
    <source>
        <dbReference type="EMBL" id="GEM90475.1"/>
    </source>
</evidence>
<evidence type="ECO:0000259" key="1">
    <source>
        <dbReference type="Pfam" id="PF08241"/>
    </source>
</evidence>
<name>A0A511RLF1_9DEIN</name>
<dbReference type="RefSeq" id="WP_147148240.1">
    <property type="nucleotide sequence ID" value="NZ_BJXN01000014.1"/>
</dbReference>
<dbReference type="Pfam" id="PF08241">
    <property type="entry name" value="Methyltransf_11"/>
    <property type="match status" value="1"/>
</dbReference>
<dbReference type="SUPFAM" id="SSF53335">
    <property type="entry name" value="S-adenosyl-L-methionine-dependent methyltransferases"/>
    <property type="match status" value="1"/>
</dbReference>
<gene>
    <name evidence="2" type="ORF">ODE01S_19090</name>
</gene>
<accession>A0A511RLF1</accession>
<evidence type="ECO:0000313" key="3">
    <source>
        <dbReference type="Proteomes" id="UP000321827"/>
    </source>
</evidence>
<dbReference type="PANTHER" id="PTHR43591:SF24">
    <property type="entry name" value="2-METHOXY-6-POLYPRENYL-1,4-BENZOQUINOL METHYLASE, MITOCHONDRIAL"/>
    <property type="match status" value="1"/>
</dbReference>
<sequence length="202" mass="22475">MGIPFDLLGRVFARWGHRTYPSWAWPLLARALEALPRGARVLDLGGGTGVLSRAALTARADLKPVIADPARGMLRHAPDPAEVVVARAEALPFADAEMDAVLVGEALHHFQDPEAALAEIARVLKPGGLLWIYEFDPRRGVGRWVYWGERLLGEPAHFFTPEALLRSLRDLGFEGDYRERRGRYVLTARLRGERRRAAARPA</sequence>
<dbReference type="Proteomes" id="UP000321827">
    <property type="component" value="Unassembled WGS sequence"/>
</dbReference>
<comment type="caution">
    <text evidence="2">The sequence shown here is derived from an EMBL/GenBank/DDBJ whole genome shotgun (WGS) entry which is preliminary data.</text>
</comment>
<dbReference type="GO" id="GO:0008757">
    <property type="term" value="F:S-adenosylmethionine-dependent methyltransferase activity"/>
    <property type="evidence" value="ECO:0007669"/>
    <property type="project" value="InterPro"/>
</dbReference>
<dbReference type="EMBL" id="BJXN01000014">
    <property type="protein sequence ID" value="GEM90475.1"/>
    <property type="molecule type" value="Genomic_DNA"/>
</dbReference>
<dbReference type="AlphaFoldDB" id="A0A511RLF1"/>
<dbReference type="CDD" id="cd02440">
    <property type="entry name" value="AdoMet_MTases"/>
    <property type="match status" value="1"/>
</dbReference>
<proteinExistence type="predicted"/>
<dbReference type="InterPro" id="IPR029063">
    <property type="entry name" value="SAM-dependent_MTases_sf"/>
</dbReference>